<proteinExistence type="predicted"/>
<organism evidence="4 5">
    <name type="scientific">Salegentibacter agarivorans</name>
    <dbReference type="NCBI Taxonomy" id="345907"/>
    <lineage>
        <taxon>Bacteria</taxon>
        <taxon>Pseudomonadati</taxon>
        <taxon>Bacteroidota</taxon>
        <taxon>Flavobacteriia</taxon>
        <taxon>Flavobacteriales</taxon>
        <taxon>Flavobacteriaceae</taxon>
        <taxon>Salegentibacter</taxon>
    </lineage>
</organism>
<evidence type="ECO:0000313" key="5">
    <source>
        <dbReference type="Proteomes" id="UP000199116"/>
    </source>
</evidence>
<dbReference type="EMBL" id="FOOH01000015">
    <property type="protein sequence ID" value="SFF94131.1"/>
    <property type="molecule type" value="Genomic_DNA"/>
</dbReference>
<keyword evidence="2" id="KW-0732">Signal</keyword>
<evidence type="ECO:0000256" key="2">
    <source>
        <dbReference type="SAM" id="SignalP"/>
    </source>
</evidence>
<dbReference type="Pfam" id="PF14349">
    <property type="entry name" value="SprA_N"/>
    <property type="match status" value="2"/>
</dbReference>
<name>A0A1I2MYE1_9FLAO</name>
<evidence type="ECO:0000256" key="1">
    <source>
        <dbReference type="SAM" id="MobiDB-lite"/>
    </source>
</evidence>
<keyword evidence="5" id="KW-1185">Reference proteome</keyword>
<evidence type="ECO:0000259" key="3">
    <source>
        <dbReference type="Pfam" id="PF14349"/>
    </source>
</evidence>
<feature type="region of interest" description="Disordered" evidence="1">
    <location>
        <begin position="1142"/>
        <end position="1172"/>
    </location>
</feature>
<feature type="signal peptide" evidence="2">
    <location>
        <begin position="1"/>
        <end position="28"/>
    </location>
</feature>
<dbReference type="Proteomes" id="UP000199116">
    <property type="component" value="Unassembled WGS sequence"/>
</dbReference>
<dbReference type="InterPro" id="IPR025684">
    <property type="entry name" value="SprA_N_dom"/>
</dbReference>
<sequence>MRHNYWKLSTSVKLSLLLSLIISLSSTAQETPQDTTETGYTLGEITLPDSELISSFYEYDPILDRYIYREQLGDLDLSIPLILTPEEYENLVLDEEMRNYFKQKIDAQAGRKEGAAEIQRDLLPDFYVNNSFFESIFGGSEINIVPQGTVEMDLGLLYTKQDNPAFSPRNRQNLTFDFDQRISLSLLGQIGERLQITANYDTESTFDFQNQLKLEYTPTEDDIVRKIEVGNVNMPLNNALMQGAQSLFGFKTELQFGKTRITGVFSEQKSERRTVNVEGGSTVEEFEKFALDYDQDRHFFLSHYFRDNYDEALKNYPFINTNIQIKRVQVWVTNRTNNVQNLTDTRNIVAIQDLGETNLPGNIGLDNIPAGFFNQPGGSFPDNENNDFNPFGINGSAESVLTSAIRDVATVDNGFGGVQVSEGLDYVKLENARQLQPNEYSLNTQLGYISLNQRLSNDEILAIAFQYTVNGEVYQVGEFANDGVNATGDNNPAQNPTQDPNEPVTNQRINQNLVVKMLKSTITNVDEPVWDLMMKNIYSLGAYQLEREDFRMNILYTDPQPLNYIKPAGDGSVPLPEDVREAPLLRVFNLDKLNNNNDPINGGDGFFDYVPGLTIDPQNGNIIFTSVEPFGRHLFEKLDNSPNTGTEDYNNPETWNANQQKYVFRSLYRTTRTQAEQEDADKNKFQLKGRYKSGEVEGIPIGFNLPPGSVTVTAGGRLLQEGVDYVVNYELGRVQIIDEALLASDIPIQVNTENNALFGQQTKRFTGINVEHQFNENFLVGATFLNLKERPLTQKANYSYEPINNSIFGFNVNYSTEVPLFTRLVNKLPNIDTDVPSNFSVTGEFAYLQPGAPAINDFQGKATTYIDDFEAAQTTIDISAPLSWELSSVPLGYGGERANGDIKVGDKRAKLAWYTIDPIFYSSNRPNGITDNDISTYATRRVALSEIFPNTDVVQGQPQVVYTMDVAYFPEERGPYNFNPAATNGSLPNPSESFGGIMRGINTTNFEQSNVEFIEFWVMDPYIYSENRGNSAGTINFNLGNISEDVLKDGRKQYENGLPASGGAENTIETQVAKVPADQSLIYAFDSEGEERTNQDVGYDGLSDAQESLKFPEFSNLPDPAADNYDYFLNTDGDIVNRYRNYNGPDGNSPPEVGDTNRGNTTLPTTEDVNRDNTMNTIDSYFEYKIPFFPGMGVENNQYITDEKELTTTLRNGNELPVRWLQFKIPIYEPTDAKGGIADYRSIRFMRMFLSGFEEETLLRFGTMELVRGDYRRYNRGLRDRNILPENQNTLFEVSAVNIEENENRQPVPYVLPPGVIREELFENNTNIRQNEQSLSLRVCDLEPQDARAVYKNFQIDMRQYKNLEMFLHAESLPNQTPLKEGQLVAFVRMGTDFTDNYYQIEIPLSPTAFGAMTAEDIWPEVNRMNLPLELLQRVKTGVLGDPSLNSGELNFFTENLKLIDEEDSYEMDQLRLGIKGNPSFGNVRVLMLGLKNGTPTNGVQDLCGEVWFNELRLSDLDNEGGWATIVNMDTNFSDFATVAATGRKSTVGFGTIEQGPNQRSRENSQQYDVVTNINAGQLLPEKWGVKIPFNYSRGEELITPKYDQEFLDLELETRLADIVDPVERDRVKKQSQSYTKRQSVNIIGLRKERTGEAKPMPYDIENFAFTTSYNQVDHRDFEIEESLNQNVRAGATYEFNFEPRQVEPFKNISALDSSDYYSLVRDFNVNLLPSNINASSTILRQYNEQKFRSLELSDDDLGIPTLYQRNYMFNWEYGVNYNLTNSLNFSFNASNNRIVRNYIDEDGFANNTIGVWDNFFSIGTPDLHYQNLQVNYDLPFDKIPVLEFINATYSYTGDFQWQRGSRIYENLEGIPDIGNSVQNSSSHQINASLDMESLYSYLGLEKKEGRGGQTIKQRSAGVPTLDGSPRDAERTQNTQVVEKTSKSFNTFVDFVTILSRLQVNYRENEGTFLPGYTPSVGFMGTLQPSTAFTFGWQDEVRYTAARRGWLTLFQNFNQQYSTLKNEQLDVQASLDIVPDLTVDISANRNYSENFSENYRVNPTTMEYISLTPYNYGNFNISTILIKTAFNQSDEQSSETFENFRENRLNIARRIAQERGLDPNNVDEDGYPVGIGKTNQAVLLPAFVSAYAGKDPEDIKLGAFRDMPLPNWNMKYTGLMRIGWFKDKFRRISINHGYQSNYTINQFQTNLDYDPENEFETNQAGDFKNPMLYSNIVLTELFTPLFRLDLETKNAIQLLAEVRKDRMLSLSFDNNLLTETTGNEYILGAGYRISDLRIATGLGGTNRILSSDLNFKADVSFRRNKSIIRYLDLETSQVIAGQDIWRINFTTDYAISSNLTAIFYYEHNFSEYAVSTAFPQTTIRSGITLRYNFGN</sequence>
<dbReference type="InterPro" id="IPR026377">
    <property type="entry name" value="Cell_surface_SprA"/>
</dbReference>
<evidence type="ECO:0000313" key="4">
    <source>
        <dbReference type="EMBL" id="SFF94131.1"/>
    </source>
</evidence>
<dbReference type="NCBIfam" id="TIGR04189">
    <property type="entry name" value="surface_SprA"/>
    <property type="match status" value="1"/>
</dbReference>
<accession>A0A1I2MYE1</accession>
<feature type="domain" description="Gliding motility protein SprA N-terminal" evidence="3">
    <location>
        <begin position="1118"/>
        <end position="1616"/>
    </location>
</feature>
<feature type="compositionally biased region" description="Polar residues" evidence="1">
    <location>
        <begin position="487"/>
        <end position="505"/>
    </location>
</feature>
<protein>
    <submittedName>
        <fullName evidence="4">Protein involved in gliding motility SprA</fullName>
    </submittedName>
</protein>
<feature type="domain" description="Gliding motility protein SprA N-terminal" evidence="3">
    <location>
        <begin position="58"/>
        <end position="448"/>
    </location>
</feature>
<reference evidence="5" key="1">
    <citation type="submission" date="2016-10" db="EMBL/GenBank/DDBJ databases">
        <authorList>
            <person name="Varghese N."/>
            <person name="Submissions S."/>
        </authorList>
    </citation>
    <scope>NUCLEOTIDE SEQUENCE [LARGE SCALE GENOMIC DNA]</scope>
    <source>
        <strain evidence="5">DSM 23515</strain>
    </source>
</reference>
<feature type="region of interest" description="Disordered" evidence="1">
    <location>
        <begin position="1907"/>
        <end position="1936"/>
    </location>
</feature>
<feature type="region of interest" description="Disordered" evidence="1">
    <location>
        <begin position="484"/>
        <end position="505"/>
    </location>
</feature>
<feature type="compositionally biased region" description="Polar residues" evidence="1">
    <location>
        <begin position="1157"/>
        <end position="1172"/>
    </location>
</feature>
<gene>
    <name evidence="4" type="ORF">SAMN04488033_11589</name>
</gene>
<feature type="chain" id="PRO_5011756106" evidence="2">
    <location>
        <begin position="29"/>
        <end position="2391"/>
    </location>
</feature>